<dbReference type="EC" id="5.3.1.24" evidence="3 9"/>
<dbReference type="Proteomes" id="UP000632273">
    <property type="component" value="Unassembled WGS sequence"/>
</dbReference>
<evidence type="ECO:0000256" key="8">
    <source>
        <dbReference type="ARBA" id="ARBA00023235"/>
    </source>
</evidence>
<evidence type="ECO:0000256" key="6">
    <source>
        <dbReference type="ARBA" id="ARBA00022822"/>
    </source>
</evidence>
<proteinExistence type="inferred from homology"/>
<keyword evidence="8 9" id="KW-0413">Isomerase</keyword>
<feature type="domain" description="N-(5'phosphoribosyl) anthranilate isomerase (PRAI)" evidence="10">
    <location>
        <begin position="20"/>
        <end position="219"/>
    </location>
</feature>
<dbReference type="Gene3D" id="3.20.20.70">
    <property type="entry name" value="Aldolase class I"/>
    <property type="match status" value="1"/>
</dbReference>
<sequence length="227" mass="25021">MAIVESTTPENEAHNKLRIKVCGMKFAENIANVATLEPDFLGFIFVSGSARYAADTLDPRQLLALPLGIKRVGVFVDETTANILRIAGQYGLDLVQLHGEETPEQCADLQTAGLPVMKVFSVGETFDFATLMPYVSHCTYFLFDTKGEMRGGNGTTFDWNLLKAYPLSVPYFLAGGLDLSHVPVLQELQLPGLFAVDLNSRFEAAPGQKDVEKLRVMLEALRYNPMN</sequence>
<dbReference type="RefSeq" id="WP_188814403.1">
    <property type="nucleotide sequence ID" value="NZ_BMHT01000004.1"/>
</dbReference>
<comment type="catalytic activity">
    <reaction evidence="1 9">
        <text>N-(5-phospho-beta-D-ribosyl)anthranilate = 1-(2-carboxyphenylamino)-1-deoxy-D-ribulose 5-phosphate</text>
        <dbReference type="Rhea" id="RHEA:21540"/>
        <dbReference type="ChEBI" id="CHEBI:18277"/>
        <dbReference type="ChEBI" id="CHEBI:58613"/>
        <dbReference type="EC" id="5.3.1.24"/>
    </reaction>
</comment>
<dbReference type="InterPro" id="IPR001240">
    <property type="entry name" value="PRAI_dom"/>
</dbReference>
<organism evidence="11 12">
    <name type="scientific">Hymenobacter cavernae</name>
    <dbReference type="NCBI Taxonomy" id="2044852"/>
    <lineage>
        <taxon>Bacteria</taxon>
        <taxon>Pseudomonadati</taxon>
        <taxon>Bacteroidota</taxon>
        <taxon>Cytophagia</taxon>
        <taxon>Cytophagales</taxon>
        <taxon>Hymenobacteraceae</taxon>
        <taxon>Hymenobacter</taxon>
    </lineage>
</organism>
<evidence type="ECO:0000256" key="1">
    <source>
        <dbReference type="ARBA" id="ARBA00001164"/>
    </source>
</evidence>
<dbReference type="SUPFAM" id="SSF51366">
    <property type="entry name" value="Ribulose-phoshate binding barrel"/>
    <property type="match status" value="1"/>
</dbReference>
<dbReference type="EMBL" id="BMHT01000004">
    <property type="protein sequence ID" value="GGF13359.1"/>
    <property type="molecule type" value="Genomic_DNA"/>
</dbReference>
<comment type="pathway">
    <text evidence="2 9">Amino-acid biosynthesis; L-tryptophan biosynthesis; L-tryptophan from chorismate: step 3/5.</text>
</comment>
<comment type="similarity">
    <text evidence="9">Belongs to the TrpF family.</text>
</comment>
<accession>A0ABQ1U8Q3</accession>
<keyword evidence="12" id="KW-1185">Reference proteome</keyword>
<gene>
    <name evidence="9 11" type="primary">trpF</name>
    <name evidence="11" type="ORF">GCM10011383_25730</name>
</gene>
<dbReference type="PANTHER" id="PTHR42894:SF1">
    <property type="entry name" value="N-(5'-PHOSPHORIBOSYL)ANTHRANILATE ISOMERASE"/>
    <property type="match status" value="1"/>
</dbReference>
<evidence type="ECO:0000313" key="12">
    <source>
        <dbReference type="Proteomes" id="UP000632273"/>
    </source>
</evidence>
<dbReference type="GO" id="GO:0016853">
    <property type="term" value="F:isomerase activity"/>
    <property type="evidence" value="ECO:0007669"/>
    <property type="project" value="UniProtKB-KW"/>
</dbReference>
<dbReference type="InterPro" id="IPR011060">
    <property type="entry name" value="RibuloseP-bd_barrel"/>
</dbReference>
<dbReference type="HAMAP" id="MF_00135">
    <property type="entry name" value="PRAI"/>
    <property type="match status" value="1"/>
</dbReference>
<keyword evidence="5 9" id="KW-0028">Amino-acid biosynthesis</keyword>
<name>A0ABQ1U8Q3_9BACT</name>
<keyword evidence="6 9" id="KW-0822">Tryptophan biosynthesis</keyword>
<dbReference type="PANTHER" id="PTHR42894">
    <property type="entry name" value="N-(5'-PHOSPHORIBOSYL)ANTHRANILATE ISOMERASE"/>
    <property type="match status" value="1"/>
</dbReference>
<dbReference type="InterPro" id="IPR044643">
    <property type="entry name" value="TrpF_fam"/>
</dbReference>
<reference evidence="12" key="1">
    <citation type="journal article" date="2019" name="Int. J. Syst. Evol. Microbiol.">
        <title>The Global Catalogue of Microorganisms (GCM) 10K type strain sequencing project: providing services to taxonomists for standard genome sequencing and annotation.</title>
        <authorList>
            <consortium name="The Broad Institute Genomics Platform"/>
            <consortium name="The Broad Institute Genome Sequencing Center for Infectious Disease"/>
            <person name="Wu L."/>
            <person name="Ma J."/>
        </authorList>
    </citation>
    <scope>NUCLEOTIDE SEQUENCE [LARGE SCALE GENOMIC DNA]</scope>
    <source>
        <strain evidence="12">CGMCC 1.15197</strain>
    </source>
</reference>
<evidence type="ECO:0000256" key="3">
    <source>
        <dbReference type="ARBA" id="ARBA00012572"/>
    </source>
</evidence>
<keyword evidence="7 9" id="KW-0057">Aromatic amino acid biosynthesis</keyword>
<evidence type="ECO:0000256" key="2">
    <source>
        <dbReference type="ARBA" id="ARBA00004664"/>
    </source>
</evidence>
<evidence type="ECO:0000313" key="11">
    <source>
        <dbReference type="EMBL" id="GGF13359.1"/>
    </source>
</evidence>
<dbReference type="CDD" id="cd00405">
    <property type="entry name" value="PRAI"/>
    <property type="match status" value="1"/>
</dbReference>
<evidence type="ECO:0000259" key="10">
    <source>
        <dbReference type="Pfam" id="PF00697"/>
    </source>
</evidence>
<evidence type="ECO:0000256" key="5">
    <source>
        <dbReference type="ARBA" id="ARBA00022605"/>
    </source>
</evidence>
<comment type="caution">
    <text evidence="11">The sequence shown here is derived from an EMBL/GenBank/DDBJ whole genome shotgun (WGS) entry which is preliminary data.</text>
</comment>
<dbReference type="InterPro" id="IPR013785">
    <property type="entry name" value="Aldolase_TIM"/>
</dbReference>
<evidence type="ECO:0000256" key="9">
    <source>
        <dbReference type="HAMAP-Rule" id="MF_00135"/>
    </source>
</evidence>
<evidence type="ECO:0000256" key="7">
    <source>
        <dbReference type="ARBA" id="ARBA00023141"/>
    </source>
</evidence>
<evidence type="ECO:0000256" key="4">
    <source>
        <dbReference type="ARBA" id="ARBA00022272"/>
    </source>
</evidence>
<dbReference type="Pfam" id="PF00697">
    <property type="entry name" value="PRAI"/>
    <property type="match status" value="1"/>
</dbReference>
<protein>
    <recommendedName>
        <fullName evidence="4 9">N-(5'-phosphoribosyl)anthranilate isomerase</fullName>
        <shortName evidence="9">PRAI</shortName>
        <ecNumber evidence="3 9">5.3.1.24</ecNumber>
    </recommendedName>
</protein>